<dbReference type="InterPro" id="IPR000551">
    <property type="entry name" value="MerR-type_HTH_dom"/>
</dbReference>
<evidence type="ECO:0000313" key="4">
    <source>
        <dbReference type="Proteomes" id="UP000569914"/>
    </source>
</evidence>
<name>A0A7Y9LDL6_9ACTN</name>
<dbReference type="GO" id="GO:0003677">
    <property type="term" value="F:DNA binding"/>
    <property type="evidence" value="ECO:0007669"/>
    <property type="project" value="UniProtKB-KW"/>
</dbReference>
<dbReference type="PROSITE" id="PS00552">
    <property type="entry name" value="HTH_MERR_1"/>
    <property type="match status" value="1"/>
</dbReference>
<feature type="domain" description="HTH merR-type" evidence="2">
    <location>
        <begin position="8"/>
        <end position="77"/>
    </location>
</feature>
<gene>
    <name evidence="3" type="ORF">BKA15_004259</name>
</gene>
<dbReference type="SMART" id="SM00422">
    <property type="entry name" value="HTH_MERR"/>
    <property type="match status" value="1"/>
</dbReference>
<comment type="caution">
    <text evidence="3">The sequence shown here is derived from an EMBL/GenBank/DDBJ whole genome shotgun (WGS) entry which is preliminary data.</text>
</comment>
<proteinExistence type="predicted"/>
<dbReference type="PRINTS" id="PR00040">
    <property type="entry name" value="HTHMERR"/>
</dbReference>
<dbReference type="InterPro" id="IPR047057">
    <property type="entry name" value="MerR_fam"/>
</dbReference>
<dbReference type="PANTHER" id="PTHR30204:SF93">
    <property type="entry name" value="HTH MERR-TYPE DOMAIN-CONTAINING PROTEIN"/>
    <property type="match status" value="1"/>
</dbReference>
<dbReference type="InterPro" id="IPR009061">
    <property type="entry name" value="DNA-bd_dom_put_sf"/>
</dbReference>
<dbReference type="EMBL" id="JACCBU010000001">
    <property type="protein sequence ID" value="NYE72930.1"/>
    <property type="molecule type" value="Genomic_DNA"/>
</dbReference>
<dbReference type="RefSeq" id="WP_218871505.1">
    <property type="nucleotide sequence ID" value="NZ_JACCBU010000001.1"/>
</dbReference>
<evidence type="ECO:0000259" key="2">
    <source>
        <dbReference type="PROSITE" id="PS50937"/>
    </source>
</evidence>
<dbReference type="Pfam" id="PF13411">
    <property type="entry name" value="MerR_1"/>
    <property type="match status" value="1"/>
</dbReference>
<organism evidence="3 4">
    <name type="scientific">Microlunatus parietis</name>
    <dbReference type="NCBI Taxonomy" id="682979"/>
    <lineage>
        <taxon>Bacteria</taxon>
        <taxon>Bacillati</taxon>
        <taxon>Actinomycetota</taxon>
        <taxon>Actinomycetes</taxon>
        <taxon>Propionibacteriales</taxon>
        <taxon>Propionibacteriaceae</taxon>
        <taxon>Microlunatus</taxon>
    </lineage>
</organism>
<dbReference type="CDD" id="cd00592">
    <property type="entry name" value="HTH_MerR-like"/>
    <property type="match status" value="1"/>
</dbReference>
<keyword evidence="1 3" id="KW-0238">DNA-binding</keyword>
<dbReference type="PANTHER" id="PTHR30204">
    <property type="entry name" value="REDOX-CYCLING DRUG-SENSING TRANSCRIPTIONAL ACTIVATOR SOXR"/>
    <property type="match status" value="1"/>
</dbReference>
<protein>
    <submittedName>
        <fullName evidence="3">DNA-binding transcriptional MerR regulator</fullName>
    </submittedName>
</protein>
<dbReference type="AlphaFoldDB" id="A0A7Y9LDL6"/>
<reference evidence="3 4" key="1">
    <citation type="submission" date="2020-07" db="EMBL/GenBank/DDBJ databases">
        <title>Sequencing the genomes of 1000 actinobacteria strains.</title>
        <authorList>
            <person name="Klenk H.-P."/>
        </authorList>
    </citation>
    <scope>NUCLEOTIDE SEQUENCE [LARGE SCALE GENOMIC DNA]</scope>
    <source>
        <strain evidence="3 4">DSM 22083</strain>
    </source>
</reference>
<dbReference type="PROSITE" id="PS50937">
    <property type="entry name" value="HTH_MERR_2"/>
    <property type="match status" value="1"/>
</dbReference>
<evidence type="ECO:0000313" key="3">
    <source>
        <dbReference type="EMBL" id="NYE72930.1"/>
    </source>
</evidence>
<dbReference type="Proteomes" id="UP000569914">
    <property type="component" value="Unassembled WGS sequence"/>
</dbReference>
<sequence>MTAREPNHMQIGVVAELTELSIVTLRHYDEVGLVPPSARSEGGFRLYTDDDVQRLRTIRRMKPLGFTLDEMRELLAALDTLNDPAGATDRAGAVQILRRCLERTRESRAKLERQLGYADELEGVLTGHLETH</sequence>
<accession>A0A7Y9LDL6</accession>
<dbReference type="Gene3D" id="1.10.1660.10">
    <property type="match status" value="1"/>
</dbReference>
<dbReference type="SUPFAM" id="SSF46955">
    <property type="entry name" value="Putative DNA-binding domain"/>
    <property type="match status" value="1"/>
</dbReference>
<evidence type="ECO:0000256" key="1">
    <source>
        <dbReference type="ARBA" id="ARBA00023125"/>
    </source>
</evidence>
<keyword evidence="4" id="KW-1185">Reference proteome</keyword>
<dbReference type="GO" id="GO:0003700">
    <property type="term" value="F:DNA-binding transcription factor activity"/>
    <property type="evidence" value="ECO:0007669"/>
    <property type="project" value="InterPro"/>
</dbReference>